<dbReference type="Gene3D" id="2.30.30.490">
    <property type="match status" value="1"/>
</dbReference>
<gene>
    <name evidence="3" type="primary">P0465E03.14</name>
</gene>
<feature type="region of interest" description="Disordered" evidence="1">
    <location>
        <begin position="760"/>
        <end position="782"/>
    </location>
</feature>
<dbReference type="InterPro" id="IPR043151">
    <property type="entry name" value="BAH_sf"/>
</dbReference>
<dbReference type="PROSITE" id="PS51038">
    <property type="entry name" value="BAH"/>
    <property type="match status" value="1"/>
</dbReference>
<feature type="region of interest" description="Disordered" evidence="1">
    <location>
        <begin position="928"/>
        <end position="956"/>
    </location>
</feature>
<reference evidence="4" key="2">
    <citation type="journal article" date="2008" name="Nucleic Acids Res.">
        <title>The rice annotation project database (RAP-DB): 2008 update.</title>
        <authorList>
            <consortium name="The rice annotation project (RAP)"/>
        </authorList>
    </citation>
    <scope>GENOME REANNOTATION</scope>
    <source>
        <strain evidence="4">cv. Nipponbare</strain>
    </source>
</reference>
<proteinExistence type="predicted"/>
<protein>
    <submittedName>
        <fullName evidence="3">Agenet domain-containing protein / bromo-adjacent homology (BAH) domain-containing protein-like</fullName>
    </submittedName>
</protein>
<evidence type="ECO:0000313" key="3">
    <source>
        <dbReference type="EMBL" id="BAD36250.1"/>
    </source>
</evidence>
<dbReference type="InterPro" id="IPR014002">
    <property type="entry name" value="Agenet_dom_plant"/>
</dbReference>
<dbReference type="EMBL" id="AP005707">
    <property type="protein sequence ID" value="BAD36250.1"/>
    <property type="molecule type" value="Genomic_DNA"/>
</dbReference>
<reference evidence="4" key="1">
    <citation type="journal article" date="2005" name="Nature">
        <title>The map-based sequence of the rice genome.</title>
        <authorList>
            <consortium name="International rice genome sequencing project (IRGSP)"/>
            <person name="Matsumoto T."/>
            <person name="Wu J."/>
            <person name="Kanamori H."/>
            <person name="Katayose Y."/>
            <person name="Fujisawa M."/>
            <person name="Namiki N."/>
            <person name="Mizuno H."/>
            <person name="Yamamoto K."/>
            <person name="Antonio B.A."/>
            <person name="Baba T."/>
            <person name="Sakata K."/>
            <person name="Nagamura Y."/>
            <person name="Aoki H."/>
            <person name="Arikawa K."/>
            <person name="Arita K."/>
            <person name="Bito T."/>
            <person name="Chiden Y."/>
            <person name="Fujitsuka N."/>
            <person name="Fukunaka R."/>
            <person name="Hamada M."/>
            <person name="Harada C."/>
            <person name="Hayashi A."/>
            <person name="Hijishita S."/>
            <person name="Honda M."/>
            <person name="Hosokawa S."/>
            <person name="Ichikawa Y."/>
            <person name="Idonuma A."/>
            <person name="Iijima M."/>
            <person name="Ikeda M."/>
            <person name="Ikeno M."/>
            <person name="Ito K."/>
            <person name="Ito S."/>
            <person name="Ito T."/>
            <person name="Ito Y."/>
            <person name="Ito Y."/>
            <person name="Iwabuchi A."/>
            <person name="Kamiya K."/>
            <person name="Karasawa W."/>
            <person name="Kurita K."/>
            <person name="Katagiri S."/>
            <person name="Kikuta A."/>
            <person name="Kobayashi H."/>
            <person name="Kobayashi N."/>
            <person name="Machita K."/>
            <person name="Maehara T."/>
            <person name="Masukawa M."/>
            <person name="Mizubayashi T."/>
            <person name="Mukai Y."/>
            <person name="Nagasaki H."/>
            <person name="Nagata Y."/>
            <person name="Naito S."/>
            <person name="Nakashima M."/>
            <person name="Nakama Y."/>
            <person name="Nakamichi Y."/>
            <person name="Nakamura M."/>
            <person name="Meguro A."/>
            <person name="Negishi M."/>
            <person name="Ohta I."/>
            <person name="Ohta T."/>
            <person name="Okamoto M."/>
            <person name="Ono N."/>
            <person name="Saji S."/>
            <person name="Sakaguchi M."/>
            <person name="Sakai K."/>
            <person name="Shibata M."/>
            <person name="Shimokawa T."/>
            <person name="Song J."/>
            <person name="Takazaki Y."/>
            <person name="Terasawa K."/>
            <person name="Tsugane M."/>
            <person name="Tsuji K."/>
            <person name="Ueda S."/>
            <person name="Waki K."/>
            <person name="Yamagata H."/>
            <person name="Yamamoto M."/>
            <person name="Yamamoto S."/>
            <person name="Yamane H."/>
            <person name="Yoshiki S."/>
            <person name="Yoshihara R."/>
            <person name="Yukawa K."/>
            <person name="Zhong H."/>
            <person name="Yano M."/>
            <person name="Yuan Q."/>
            <person name="Ouyang S."/>
            <person name="Liu J."/>
            <person name="Jones K.M."/>
            <person name="Gansberger K."/>
            <person name="Moffat K."/>
            <person name="Hill J."/>
            <person name="Bera J."/>
            <person name="Fadrosh D."/>
            <person name="Jin S."/>
            <person name="Johri S."/>
            <person name="Kim M."/>
            <person name="Overton L."/>
            <person name="Reardon M."/>
            <person name="Tsitrin T."/>
            <person name="Vuong H."/>
            <person name="Weaver B."/>
            <person name="Ciecko A."/>
            <person name="Tallon L."/>
            <person name="Jackson J."/>
            <person name="Pai G."/>
            <person name="Aken S.V."/>
            <person name="Utterback T."/>
            <person name="Reidmuller S."/>
            <person name="Feldblyum T."/>
            <person name="Hsiao J."/>
            <person name="Zismann V."/>
            <person name="Iobst S."/>
            <person name="de Vazeille A.R."/>
            <person name="Buell C.R."/>
            <person name="Ying K."/>
            <person name="Li Y."/>
            <person name="Lu T."/>
            <person name="Huang Y."/>
            <person name="Zhao Q."/>
            <person name="Feng Q."/>
            <person name="Zhang L."/>
            <person name="Zhu J."/>
            <person name="Weng Q."/>
            <person name="Mu J."/>
            <person name="Lu Y."/>
            <person name="Fan D."/>
            <person name="Liu Y."/>
            <person name="Guan J."/>
            <person name="Zhang Y."/>
            <person name="Yu S."/>
            <person name="Liu X."/>
            <person name="Zhang Y."/>
            <person name="Hong G."/>
            <person name="Han B."/>
            <person name="Choisne N."/>
            <person name="Demange N."/>
            <person name="Orjeda G."/>
            <person name="Samain S."/>
            <person name="Cattolico L."/>
            <person name="Pelletier E."/>
            <person name="Couloux A."/>
            <person name="Segurens B."/>
            <person name="Wincker P."/>
            <person name="D'Hont A."/>
            <person name="Scarpelli C."/>
            <person name="Weissenbach J."/>
            <person name="Salanoubat M."/>
            <person name="Quetier F."/>
            <person name="Yu Y."/>
            <person name="Kim H.R."/>
            <person name="Rambo T."/>
            <person name="Currie J."/>
            <person name="Collura K."/>
            <person name="Luo M."/>
            <person name="Yang T."/>
            <person name="Ammiraju J.S.S."/>
            <person name="Engler F."/>
            <person name="Soderlund C."/>
            <person name="Wing R.A."/>
            <person name="Palmer L.E."/>
            <person name="de la Bastide M."/>
            <person name="Spiegel L."/>
            <person name="Nascimento L."/>
            <person name="Zutavern T."/>
            <person name="O'Shaughnessy A."/>
            <person name="Dike S."/>
            <person name="Dedhia N."/>
            <person name="Preston R."/>
            <person name="Balija V."/>
            <person name="McCombie W.R."/>
            <person name="Chow T."/>
            <person name="Chen H."/>
            <person name="Chung M."/>
            <person name="Chen C."/>
            <person name="Shaw J."/>
            <person name="Wu H."/>
            <person name="Hsiao K."/>
            <person name="Chao Y."/>
            <person name="Chu M."/>
            <person name="Cheng C."/>
            <person name="Hour A."/>
            <person name="Lee P."/>
            <person name="Lin S."/>
            <person name="Lin Y."/>
            <person name="Liou J."/>
            <person name="Liu S."/>
            <person name="Hsing Y."/>
            <person name="Raghuvanshi S."/>
            <person name="Mohanty A."/>
            <person name="Bharti A.K."/>
            <person name="Gaur A."/>
            <person name="Gupta V."/>
            <person name="Kumar D."/>
            <person name="Ravi V."/>
            <person name="Vij S."/>
            <person name="Kapur A."/>
            <person name="Khurana P."/>
            <person name="Khurana P."/>
            <person name="Khurana J.P."/>
            <person name="Tyagi A.K."/>
            <person name="Gaikwad K."/>
            <person name="Singh A."/>
            <person name="Dalal V."/>
            <person name="Srivastava S."/>
            <person name="Dixit A."/>
            <person name="Pal A.K."/>
            <person name="Ghazi I.A."/>
            <person name="Yadav M."/>
            <person name="Pandit A."/>
            <person name="Bhargava A."/>
            <person name="Sureshbabu K."/>
            <person name="Batra K."/>
            <person name="Sharma T.R."/>
            <person name="Mohapatra T."/>
            <person name="Singh N.K."/>
            <person name="Messing J."/>
            <person name="Nelson A.B."/>
            <person name="Fuks G."/>
            <person name="Kavchok S."/>
            <person name="Keizer G."/>
            <person name="Linton E."/>
            <person name="Llaca V."/>
            <person name="Song R."/>
            <person name="Tanyolac B."/>
            <person name="Young S."/>
            <person name="Ho-Il K."/>
            <person name="Hahn J.H."/>
            <person name="Sangsakoo G."/>
            <person name="Vanavichit A."/>
            <person name="de Mattos Luiz.A.T."/>
            <person name="Zimmer P.D."/>
            <person name="Malone G."/>
            <person name="Dellagostin O."/>
            <person name="de Oliveira A.C."/>
            <person name="Bevan M."/>
            <person name="Bancroft I."/>
            <person name="Minx P."/>
            <person name="Cordum H."/>
            <person name="Wilson R."/>
            <person name="Cheng Z."/>
            <person name="Jin W."/>
            <person name="Jiang J."/>
            <person name="Leong S.A."/>
            <person name="Iwama H."/>
            <person name="Gojobori T."/>
            <person name="Itoh T."/>
            <person name="Niimura Y."/>
            <person name="Fujii Y."/>
            <person name="Habara T."/>
            <person name="Sakai H."/>
            <person name="Sato Y."/>
            <person name="Wilson G."/>
            <person name="Kumar K."/>
            <person name="McCouch S."/>
            <person name="Juretic N."/>
            <person name="Hoen D."/>
            <person name="Wright S."/>
            <person name="Bruskiewich R."/>
            <person name="Bureau T."/>
            <person name="Miyao A."/>
            <person name="Hirochika H."/>
            <person name="Nishikawa T."/>
            <person name="Kadowaki K."/>
            <person name="Sugiura M."/>
            <person name="Burr B."/>
            <person name="Sasaki T."/>
        </authorList>
    </citation>
    <scope>NUCLEOTIDE SEQUENCE [LARGE SCALE GENOMIC DNA]</scope>
    <source>
        <strain evidence="4">cv. Nipponbare</strain>
    </source>
</reference>
<dbReference type="PANTHER" id="PTHR31917">
    <property type="entry name" value="AGENET DOMAIN-CONTAINING PROTEIN-RELATED"/>
    <property type="match status" value="1"/>
</dbReference>
<dbReference type="CDD" id="cd20405">
    <property type="entry name" value="Tudor_Agenet_AtDUF_rpt1_3"/>
    <property type="match status" value="1"/>
</dbReference>
<evidence type="ECO:0000256" key="1">
    <source>
        <dbReference type="SAM" id="MobiDB-lite"/>
    </source>
</evidence>
<organism evidence="3 4">
    <name type="scientific">Oryza sativa subsp. japonica</name>
    <name type="common">Rice</name>
    <dbReference type="NCBI Taxonomy" id="39947"/>
    <lineage>
        <taxon>Eukaryota</taxon>
        <taxon>Viridiplantae</taxon>
        <taxon>Streptophyta</taxon>
        <taxon>Embryophyta</taxon>
        <taxon>Tracheophyta</taxon>
        <taxon>Spermatophyta</taxon>
        <taxon>Magnoliopsida</taxon>
        <taxon>Liliopsida</taxon>
        <taxon>Poales</taxon>
        <taxon>Poaceae</taxon>
        <taxon>BOP clade</taxon>
        <taxon>Oryzoideae</taxon>
        <taxon>Oryzeae</taxon>
        <taxon>Oryzinae</taxon>
        <taxon>Oryza</taxon>
        <taxon>Oryza sativa</taxon>
    </lineage>
</organism>
<dbReference type="GO" id="GO:0003682">
    <property type="term" value="F:chromatin binding"/>
    <property type="evidence" value="ECO:0007669"/>
    <property type="project" value="InterPro"/>
</dbReference>
<name>Q69N36_ORYSJ</name>
<dbReference type="InterPro" id="IPR008395">
    <property type="entry name" value="Agenet-like_dom"/>
</dbReference>
<accession>Q69N36</accession>
<sequence>MGNDGEKASKLCKEAGGPSLDSNLAPTIVLALTTVPMGWDNRRRKQASTIMNARGRGARNGNGPNRGRGGGRAHSDVVVGANTTVLATRRWVGLEIDSVPGNEGQRDIVNYYLRCATGVGNGERELAVVGTHHSNRRVTYVVHEPFLQSLKELQVAAVVGVERLMWKSRKDVVHWLNMLISDVASDEVAICNNDGKDAKLANISTTKGSSSSTAGNDSGDFKWLGPESHSKKGKSYKSFWRRGFTFMVHDFVYILVQHGNKLVAYVEELYEDNHANKMVQIRRFRTLNSTGIQLSPGVNDREILHSDNLQDIGVECIDGLASVLNEEHFEMFQAIANNTNRQPYLCIRHIDNNSNVKTFDIAQLQGYSEQEIFRIVSGTPPVTVHPDASEGSKNTPRSSARGHHHHRTMENPTASDETNVQATTINVLARNAAPTESASALINSALEKYLEQYFSHGCLVECLSQDSGIRGCWFIGSVIRRCGDRIKVRYQHLQDPETPRANLEEWLLVTRTANPDTLRIRLSGRTRIRPHNMSERENPSTISVGTVIDGWLYDGWWEGIVLKVNDARRLLAYLPGEKKMVLFRKDQLRHSLEWIDNEWKNFAHREDIARRIPSAEDLRIRVITAREVLTREEVMKQLEGLKTNKGGSNSAKPAAEKGSSSSATKKTTPDLIRHATNDLGSLNFKHVGVPASEEIRTDNKGSQVNLENVLKSDSLKWTEQKYHYRLFVTMPLQFYKIRTMPLPSPFPSIRFLSVFFLPSPSSSRHRRPGPSRRPPLSGDRAVSRSQVVVAAAARCQREKGGYSAVASAMAVQTTAVATPALTCGGRDGAGSGTWKEKGCRGSRASALTRHAKGAGARRDGAAVLAPVLRERREGMAAPAWLPLLQACRLGSGRRRYRWRVAADGLAQQWNSVAAMAEQKWNSVAATTKQQQRNPAVAAMAGDTPARVGSGSGSSGT</sequence>
<dbReference type="Pfam" id="PF05641">
    <property type="entry name" value="Agenet"/>
    <property type="match status" value="1"/>
</dbReference>
<feature type="compositionally biased region" description="Low complexity" evidence="1">
    <location>
        <begin position="656"/>
        <end position="666"/>
    </location>
</feature>
<dbReference type="InterPro" id="IPR001025">
    <property type="entry name" value="BAH_dom"/>
</dbReference>
<dbReference type="CDD" id="cd04721">
    <property type="entry name" value="BAH_plant_1"/>
    <property type="match status" value="1"/>
</dbReference>
<feature type="region of interest" description="Disordered" evidence="1">
    <location>
        <begin position="639"/>
        <end position="670"/>
    </location>
</feature>
<dbReference type="AlphaFoldDB" id="Q69N36"/>
<feature type="region of interest" description="Disordered" evidence="1">
    <location>
        <begin position="381"/>
        <end position="417"/>
    </location>
</feature>
<dbReference type="PANTHER" id="PTHR31917:SF58">
    <property type="entry name" value="AGENET AND BROMO-ADJACENT HOMOLOGY (BAH) DOMAIN-CONTAINING PROTEIN"/>
    <property type="match status" value="1"/>
</dbReference>
<dbReference type="Proteomes" id="UP000000763">
    <property type="component" value="Chromosome 9"/>
</dbReference>
<dbReference type="SMART" id="SM00743">
    <property type="entry name" value="Agenet"/>
    <property type="match status" value="2"/>
</dbReference>
<feature type="compositionally biased region" description="Gly residues" evidence="1">
    <location>
        <begin position="58"/>
        <end position="72"/>
    </location>
</feature>
<feature type="region of interest" description="Disordered" evidence="1">
    <location>
        <begin position="205"/>
        <end position="232"/>
    </location>
</feature>
<feature type="domain" description="BAH" evidence="2">
    <location>
        <begin position="244"/>
        <end position="361"/>
    </location>
</feature>
<evidence type="ECO:0000313" key="4">
    <source>
        <dbReference type="Proteomes" id="UP000000763"/>
    </source>
</evidence>
<feature type="region of interest" description="Disordered" evidence="1">
    <location>
        <begin position="54"/>
        <end position="75"/>
    </location>
</feature>
<evidence type="ECO:0000259" key="2">
    <source>
        <dbReference type="PROSITE" id="PS51038"/>
    </source>
</evidence>